<gene>
    <name evidence="2" type="ORF">DZC52_10000</name>
</gene>
<dbReference type="InterPro" id="IPR050706">
    <property type="entry name" value="Cyclic-di-GMP_PDE-like"/>
</dbReference>
<dbReference type="EMBL" id="QUZK01000039">
    <property type="protein sequence ID" value="RFF30026.1"/>
    <property type="molecule type" value="Genomic_DNA"/>
</dbReference>
<evidence type="ECO:0000313" key="2">
    <source>
        <dbReference type="EMBL" id="RFF30026.1"/>
    </source>
</evidence>
<comment type="caution">
    <text evidence="2">The sequence shown here is derived from an EMBL/GenBank/DDBJ whole genome shotgun (WGS) entry which is preliminary data.</text>
</comment>
<feature type="domain" description="EAL" evidence="1">
    <location>
        <begin position="7"/>
        <end position="255"/>
    </location>
</feature>
<protein>
    <submittedName>
        <fullName evidence="2">EAL domain-containing protein</fullName>
    </submittedName>
</protein>
<dbReference type="CDD" id="cd01948">
    <property type="entry name" value="EAL"/>
    <property type="match status" value="1"/>
</dbReference>
<dbReference type="OrthoDB" id="1673646at2"/>
<dbReference type="Pfam" id="PF00563">
    <property type="entry name" value="EAL"/>
    <property type="match status" value="1"/>
</dbReference>
<dbReference type="RefSeq" id="WP_116651008.1">
    <property type="nucleotide sequence ID" value="NZ_QUZK01000039.1"/>
</dbReference>
<dbReference type="AlphaFoldDB" id="A0A3E1K7P5"/>
<proteinExistence type="predicted"/>
<dbReference type="InterPro" id="IPR001633">
    <property type="entry name" value="EAL_dom"/>
</dbReference>
<dbReference type="SMART" id="SM00052">
    <property type="entry name" value="EAL"/>
    <property type="match status" value="1"/>
</dbReference>
<dbReference type="Proteomes" id="UP000260351">
    <property type="component" value="Unassembled WGS sequence"/>
</dbReference>
<dbReference type="Gene3D" id="3.20.20.450">
    <property type="entry name" value="EAL domain"/>
    <property type="match status" value="1"/>
</dbReference>
<dbReference type="PROSITE" id="PS50883">
    <property type="entry name" value="EAL"/>
    <property type="match status" value="1"/>
</dbReference>
<name>A0A3E1K7P5_9GAMM</name>
<dbReference type="GO" id="GO:0071111">
    <property type="term" value="F:cyclic-guanylate-specific phosphodiesterase activity"/>
    <property type="evidence" value="ECO:0007669"/>
    <property type="project" value="InterPro"/>
</dbReference>
<accession>A0A3E1K7P5</accession>
<organism evidence="2 3">
    <name type="scientific">Wenzhouxiangella sediminis</name>
    <dbReference type="NCBI Taxonomy" id="1792836"/>
    <lineage>
        <taxon>Bacteria</taxon>
        <taxon>Pseudomonadati</taxon>
        <taxon>Pseudomonadota</taxon>
        <taxon>Gammaproteobacteria</taxon>
        <taxon>Chromatiales</taxon>
        <taxon>Wenzhouxiangellaceae</taxon>
        <taxon>Wenzhouxiangella</taxon>
    </lineage>
</organism>
<sequence>MTGTQHHTEINTRLEDYLAVLDVGIRFAFQPLVDETTGKTVGHEALVRGCAGESPAQIIASVRSENLFYFDQACRLGAIREASRLGLKGDLHINCTEVDPDNLEAALKSTAQAVYASRFEADQIVLEFNSLERLGNPRQLAEVRARANAYGFRVAADNFGTGEAGLKRLAVLRPEFVKLDRELISGIHGSLRRQAMVLGVLASCRALGVEPIAAGVESEDEVTWLRQAGVSQFQGYFFGRPETIEEEEEGDFFRGLDMSPELSACAA</sequence>
<dbReference type="SUPFAM" id="SSF141868">
    <property type="entry name" value="EAL domain-like"/>
    <property type="match status" value="1"/>
</dbReference>
<dbReference type="PANTHER" id="PTHR33121:SF15">
    <property type="entry name" value="BLUE LIGHT- AND TEMPERATURE-REGULATED ANTIREPRESSOR BLUF"/>
    <property type="match status" value="1"/>
</dbReference>
<dbReference type="InterPro" id="IPR035919">
    <property type="entry name" value="EAL_sf"/>
</dbReference>
<keyword evidence="3" id="KW-1185">Reference proteome</keyword>
<reference evidence="2 3" key="1">
    <citation type="submission" date="2018-08" db="EMBL/GenBank/DDBJ databases">
        <title>Wenzhouxiangella salilacus sp. nov., a novel bacterium isolated from a saline lake in Xinjiang Province, China.</title>
        <authorList>
            <person name="Han S."/>
        </authorList>
    </citation>
    <scope>NUCLEOTIDE SEQUENCE [LARGE SCALE GENOMIC DNA]</scope>
    <source>
        <strain evidence="2 3">XDB06</strain>
    </source>
</reference>
<dbReference type="PANTHER" id="PTHR33121">
    <property type="entry name" value="CYCLIC DI-GMP PHOSPHODIESTERASE PDEF"/>
    <property type="match status" value="1"/>
</dbReference>
<evidence type="ECO:0000313" key="3">
    <source>
        <dbReference type="Proteomes" id="UP000260351"/>
    </source>
</evidence>
<evidence type="ECO:0000259" key="1">
    <source>
        <dbReference type="PROSITE" id="PS50883"/>
    </source>
</evidence>